<dbReference type="EMBL" id="CP000478">
    <property type="protein sequence ID" value="ABK18905.1"/>
    <property type="molecule type" value="Genomic_DNA"/>
</dbReference>
<dbReference type="Proteomes" id="UP000001784">
    <property type="component" value="Chromosome"/>
</dbReference>
<accession>A0LNA3</accession>
<evidence type="ECO:0008006" key="3">
    <source>
        <dbReference type="Google" id="ProtNLM"/>
    </source>
</evidence>
<gene>
    <name evidence="1" type="ordered locus">Sfum_3232</name>
</gene>
<dbReference type="HOGENOM" id="CLU_924166_0_0_7"/>
<dbReference type="SUPFAM" id="SSF53474">
    <property type="entry name" value="alpha/beta-Hydrolases"/>
    <property type="match status" value="1"/>
</dbReference>
<reference evidence="1 2" key="1">
    <citation type="submission" date="2006-10" db="EMBL/GenBank/DDBJ databases">
        <title>Complete sequence of Syntrophobacter fumaroxidans MPOB.</title>
        <authorList>
            <consortium name="US DOE Joint Genome Institute"/>
            <person name="Copeland A."/>
            <person name="Lucas S."/>
            <person name="Lapidus A."/>
            <person name="Barry K."/>
            <person name="Detter J.C."/>
            <person name="Glavina del Rio T."/>
            <person name="Hammon N."/>
            <person name="Israni S."/>
            <person name="Pitluck S."/>
            <person name="Goltsman E.G."/>
            <person name="Martinez M."/>
            <person name="Schmutz J."/>
            <person name="Larimer F."/>
            <person name="Land M."/>
            <person name="Hauser L."/>
            <person name="Kyrpides N."/>
            <person name="Kim E."/>
            <person name="Boone D.R."/>
            <person name="Brockman F."/>
            <person name="Culley D."/>
            <person name="Ferry J."/>
            <person name="Gunsalus R."/>
            <person name="McInerney M.J."/>
            <person name="Morrison M."/>
            <person name="Plugge C."/>
            <person name="Rohlin L."/>
            <person name="Scholten J."/>
            <person name="Sieber J."/>
            <person name="Stams A.J.M."/>
            <person name="Worm P."/>
            <person name="Henstra A.M."/>
            <person name="Richardson P."/>
        </authorList>
    </citation>
    <scope>NUCLEOTIDE SEQUENCE [LARGE SCALE GENOMIC DNA]</scope>
    <source>
        <strain evidence="2">DSM 10017 / MPOB</strain>
    </source>
</reference>
<sequence>MSGRLSDFIKTYSTGTDGALSSMEYGGLFIEAHGSPPDQCILVLSGTSIQLADIEFFINCLVGKGYSVASIERDIGGLIDFKTDSKADRKLALGDFIDHLKRDRGISSIHIIAQSYAAFEVARLLVEAPETYRASIPAVVLVNPAGFDRQMRYVPHCLRFLFIHVLSGYASAVARLVISGRNAPETRRDFRRKLSAVHSFFIKTVRNPIRTFKEIADIVSFDIIPYVKLLIEKYGFSFHFVLNGDDNLVSASRTLEWSRRLVPHENVTVFPGNHLDFFVDERQIVSFMDTLGMIAVRGKHA</sequence>
<organism evidence="1 2">
    <name type="scientific">Syntrophobacter fumaroxidans (strain DSM 10017 / MPOB)</name>
    <dbReference type="NCBI Taxonomy" id="335543"/>
    <lineage>
        <taxon>Bacteria</taxon>
        <taxon>Pseudomonadati</taxon>
        <taxon>Thermodesulfobacteriota</taxon>
        <taxon>Syntrophobacteria</taxon>
        <taxon>Syntrophobacterales</taxon>
        <taxon>Syntrophobacteraceae</taxon>
        <taxon>Syntrophobacter</taxon>
    </lineage>
</organism>
<proteinExistence type="predicted"/>
<dbReference type="RefSeq" id="WP_011700030.1">
    <property type="nucleotide sequence ID" value="NC_008554.1"/>
</dbReference>
<dbReference type="Gene3D" id="3.40.50.1820">
    <property type="entry name" value="alpha/beta hydrolase"/>
    <property type="match status" value="1"/>
</dbReference>
<dbReference type="OrthoDB" id="5517617at2"/>
<dbReference type="KEGG" id="sfu:Sfum_3232"/>
<dbReference type="AlphaFoldDB" id="A0LNA3"/>
<dbReference type="InterPro" id="IPR029058">
    <property type="entry name" value="AB_hydrolase_fold"/>
</dbReference>
<dbReference type="InParanoid" id="A0LNA3"/>
<name>A0LNA3_SYNFM</name>
<keyword evidence="2" id="KW-1185">Reference proteome</keyword>
<evidence type="ECO:0000313" key="2">
    <source>
        <dbReference type="Proteomes" id="UP000001784"/>
    </source>
</evidence>
<protein>
    <recommendedName>
        <fullName evidence="3">Serine aminopeptidase S33 domain-containing protein</fullName>
    </recommendedName>
</protein>
<evidence type="ECO:0000313" key="1">
    <source>
        <dbReference type="EMBL" id="ABK18905.1"/>
    </source>
</evidence>